<evidence type="ECO:0000313" key="6">
    <source>
        <dbReference type="Proteomes" id="UP000468531"/>
    </source>
</evidence>
<organism evidence="5 6">
    <name type="scientific">Bradyrhizobium uaiense</name>
    <dbReference type="NCBI Taxonomy" id="2594946"/>
    <lineage>
        <taxon>Bacteria</taxon>
        <taxon>Pseudomonadati</taxon>
        <taxon>Pseudomonadota</taxon>
        <taxon>Alphaproteobacteria</taxon>
        <taxon>Hyphomicrobiales</taxon>
        <taxon>Nitrobacteraceae</taxon>
        <taxon>Bradyrhizobium</taxon>
    </lineage>
</organism>
<dbReference type="InterPro" id="IPR005475">
    <property type="entry name" value="Transketolase-like_Pyr-bd"/>
</dbReference>
<name>A0A6P1BJE4_9BRAD</name>
<reference evidence="5 6" key="1">
    <citation type="journal article" date="2020" name="Arch. Microbiol.">
        <title>Bradyrhizobium uaiense sp. nov., a new highly efficient cowpea symbiont.</title>
        <authorList>
            <person name="Cabral Michel D."/>
            <person name="Azarias Guimaraes A."/>
            <person name="Martins da Costa E."/>
            <person name="Soares de Carvalho T."/>
            <person name="Balsanelli E."/>
            <person name="Willems A."/>
            <person name="Maltempi de Souza E."/>
            <person name="de Souza Moreira F.M."/>
        </authorList>
    </citation>
    <scope>NUCLEOTIDE SEQUENCE [LARGE SCALE GENOMIC DNA]</scope>
    <source>
        <strain evidence="5 6">UFLA 03-164</strain>
    </source>
</reference>
<dbReference type="SUPFAM" id="SSF52922">
    <property type="entry name" value="TK C-terminal domain-like"/>
    <property type="match status" value="1"/>
</dbReference>
<dbReference type="SMART" id="SM00861">
    <property type="entry name" value="Transket_pyr"/>
    <property type="match status" value="1"/>
</dbReference>
<keyword evidence="6" id="KW-1185">Reference proteome</keyword>
<dbReference type="InterPro" id="IPR029061">
    <property type="entry name" value="THDP-binding"/>
</dbReference>
<dbReference type="Gene3D" id="3.40.50.920">
    <property type="match status" value="1"/>
</dbReference>
<dbReference type="Pfam" id="PF02779">
    <property type="entry name" value="Transket_pyr"/>
    <property type="match status" value="1"/>
</dbReference>
<dbReference type="EMBL" id="VKHP01000086">
    <property type="protein sequence ID" value="NEU98284.1"/>
    <property type="molecule type" value="Genomic_DNA"/>
</dbReference>
<dbReference type="InterPro" id="IPR033248">
    <property type="entry name" value="Transketolase_C"/>
</dbReference>
<evidence type="ECO:0000256" key="2">
    <source>
        <dbReference type="ARBA" id="ARBA00007131"/>
    </source>
</evidence>
<comment type="cofactor">
    <cofactor evidence="1">
        <name>thiamine diphosphate</name>
        <dbReference type="ChEBI" id="CHEBI:58937"/>
    </cofactor>
</comment>
<dbReference type="CDD" id="cd07033">
    <property type="entry name" value="TPP_PYR_DXS_TK_like"/>
    <property type="match status" value="1"/>
</dbReference>
<sequence length="311" mass="32670">MSVGELYGPLLTALGGRDERIVVVDAGLGSSMQTGQFRAAYPQRYVNLGIAEANAVGFASGLARRGLRPFVHSFSNFLARRAHDQIAISVVVAGLPVTLVAGSCGVFDGRNGPSHFAGDDLAAICAMPGMTVFEPADAVDLETTLERARASAGPNYLRLRRHGMPQTIGDSLQAREAVRVIHINSAPPIVTVVAIGAILDEVVTACRILLDEGIVPELVHVLRAKPLDEATILASARRTGRIVAIENHVAHGGCAAGIAALVAREGLRFAALTLPDDILPAGDARWLLARCGLDATSIAVRLSSLLSSWSH</sequence>
<dbReference type="SUPFAM" id="SSF52518">
    <property type="entry name" value="Thiamin diphosphate-binding fold (THDP-binding)"/>
    <property type="match status" value="1"/>
</dbReference>
<dbReference type="InterPro" id="IPR009014">
    <property type="entry name" value="Transketo_C/PFOR_II"/>
</dbReference>
<dbReference type="AlphaFoldDB" id="A0A6P1BJE4"/>
<dbReference type="FunFam" id="3.40.50.970:FF:000129">
    <property type="entry name" value="Transketolase"/>
    <property type="match status" value="1"/>
</dbReference>
<evidence type="ECO:0000313" key="5">
    <source>
        <dbReference type="EMBL" id="NEU98284.1"/>
    </source>
</evidence>
<feature type="domain" description="Transketolase-like pyrimidine-binding" evidence="4">
    <location>
        <begin position="1"/>
        <end position="166"/>
    </location>
</feature>
<dbReference type="PANTHER" id="PTHR43825">
    <property type="entry name" value="PYRUVATE DEHYDROGENASE E1 COMPONENT"/>
    <property type="match status" value="1"/>
</dbReference>
<dbReference type="RefSeq" id="WP_163156447.1">
    <property type="nucleotide sequence ID" value="NZ_VKHP01000086.1"/>
</dbReference>
<keyword evidence="3" id="KW-0786">Thiamine pyrophosphate</keyword>
<protein>
    <recommendedName>
        <fullName evidence="4">Transketolase-like pyrimidine-binding domain-containing protein</fullName>
    </recommendedName>
</protein>
<dbReference type="Proteomes" id="UP000468531">
    <property type="component" value="Unassembled WGS sequence"/>
</dbReference>
<evidence type="ECO:0000256" key="3">
    <source>
        <dbReference type="ARBA" id="ARBA00023052"/>
    </source>
</evidence>
<gene>
    <name evidence="5" type="ORF">FNJ47_21260</name>
</gene>
<dbReference type="Pfam" id="PF02780">
    <property type="entry name" value="Transketolase_C"/>
    <property type="match status" value="1"/>
</dbReference>
<comment type="caution">
    <text evidence="5">The sequence shown here is derived from an EMBL/GenBank/DDBJ whole genome shotgun (WGS) entry which is preliminary data.</text>
</comment>
<evidence type="ECO:0000259" key="4">
    <source>
        <dbReference type="SMART" id="SM00861"/>
    </source>
</evidence>
<proteinExistence type="inferred from homology"/>
<accession>A0A6P1BJE4</accession>
<dbReference type="PANTHER" id="PTHR43825:SF1">
    <property type="entry name" value="TRANSKETOLASE-LIKE PYRIMIDINE-BINDING DOMAIN-CONTAINING PROTEIN"/>
    <property type="match status" value="1"/>
</dbReference>
<dbReference type="InterPro" id="IPR051157">
    <property type="entry name" value="PDH/Transketolase"/>
</dbReference>
<evidence type="ECO:0000256" key="1">
    <source>
        <dbReference type="ARBA" id="ARBA00001964"/>
    </source>
</evidence>
<dbReference type="Gene3D" id="3.40.50.970">
    <property type="match status" value="1"/>
</dbReference>
<comment type="similarity">
    <text evidence="2">Belongs to the transketolase family.</text>
</comment>